<name>A0A0L6JLU0_9FIRM</name>
<proteinExistence type="predicted"/>
<organism evidence="1 2">
    <name type="scientific">Pseudobacteroides cellulosolvens ATCC 35603 = DSM 2933</name>
    <dbReference type="NCBI Taxonomy" id="398512"/>
    <lineage>
        <taxon>Bacteria</taxon>
        <taxon>Bacillati</taxon>
        <taxon>Bacillota</taxon>
        <taxon>Clostridia</taxon>
        <taxon>Eubacteriales</taxon>
        <taxon>Oscillospiraceae</taxon>
        <taxon>Pseudobacteroides</taxon>
    </lineage>
</organism>
<comment type="caution">
    <text evidence="1">The sequence shown here is derived from an EMBL/GenBank/DDBJ whole genome shotgun (WGS) entry which is preliminary data.</text>
</comment>
<protein>
    <submittedName>
        <fullName evidence="1">Uncharacterized protein</fullName>
    </submittedName>
</protein>
<sequence>MAVIIILLLIIMVFVPLAYLNYSTANSEEVKQTLNLSCKVIVNNIENQSINLEGISKGYNIDDMSQVNIDMKKLLSDFDDELYSNSGNKDNFEKIKKSILLKALILKDKFFLTKKVETIPGVFEDQWGPPYFFTTTLYDGTEKKLIYMNAKDDRVVYFDGVTEKKDKVMSDFQIEPNSVLSLTKERKTKMIIDKINLEMEKATWEIGVRNGIGVKIRNPYDKSIDNMVDYANVNVLDGGITFFVLYGDNTLLNANGKDFNFKNYNVAGYSMSY</sequence>
<evidence type="ECO:0000313" key="1">
    <source>
        <dbReference type="EMBL" id="KNY26724.1"/>
    </source>
</evidence>
<accession>A0A0L6JLU0</accession>
<dbReference type="AlphaFoldDB" id="A0A0L6JLU0"/>
<evidence type="ECO:0000313" key="2">
    <source>
        <dbReference type="Proteomes" id="UP000036923"/>
    </source>
</evidence>
<reference evidence="2" key="1">
    <citation type="submission" date="2015-07" db="EMBL/GenBank/DDBJ databases">
        <title>Near-Complete Genome Sequence of the Cellulolytic Bacterium Bacteroides (Pseudobacteroides) cellulosolvens ATCC 35603.</title>
        <authorList>
            <person name="Dassa B."/>
            <person name="Utturkar S.M."/>
            <person name="Klingeman D.M."/>
            <person name="Hurt R.A."/>
            <person name="Keller M."/>
            <person name="Xu J."/>
            <person name="Reddy Y.H.K."/>
            <person name="Borovok I."/>
            <person name="Grinberg I.R."/>
            <person name="Lamed R."/>
            <person name="Zhivin O."/>
            <person name="Bayer E.A."/>
            <person name="Brown S.D."/>
        </authorList>
    </citation>
    <scope>NUCLEOTIDE SEQUENCE [LARGE SCALE GENOMIC DNA]</scope>
    <source>
        <strain evidence="2">DSM 2933</strain>
    </source>
</reference>
<dbReference type="STRING" id="398512.Bccel_1989"/>
<keyword evidence="2" id="KW-1185">Reference proteome</keyword>
<dbReference type="EMBL" id="LGTC01000001">
    <property type="protein sequence ID" value="KNY26724.1"/>
    <property type="molecule type" value="Genomic_DNA"/>
</dbReference>
<dbReference type="Proteomes" id="UP000036923">
    <property type="component" value="Unassembled WGS sequence"/>
</dbReference>
<gene>
    <name evidence="1" type="ORF">Bccel_1989</name>
</gene>